<evidence type="ECO:0000313" key="2">
    <source>
        <dbReference type="Proteomes" id="UP001525961"/>
    </source>
</evidence>
<dbReference type="EMBL" id="JAMXFA010000052">
    <property type="protein sequence ID" value="MCT7981098.1"/>
    <property type="molecule type" value="Genomic_DNA"/>
</dbReference>
<dbReference type="RefSeq" id="WP_261237322.1">
    <property type="nucleotide sequence ID" value="NZ_JAMXFA010000052.1"/>
</dbReference>
<sequence>MAHEPKSRPIGDEEDGRFLRGDRSIVTTWIARVNRFPQVVANRRVVLLAMKKMARSSEAIGQSAPN</sequence>
<reference evidence="1 2" key="1">
    <citation type="journal article" date="2022" name="Front. Microbiol.">
        <title>High genomic differentiation and limited gene flow indicate recent cryptic speciation within the genus Laspinema (cyanobacteria).</title>
        <authorList>
            <person name="Stanojkovic A."/>
            <person name="Skoupy S."/>
            <person name="Skaloud P."/>
            <person name="Dvorak P."/>
        </authorList>
    </citation>
    <scope>NUCLEOTIDE SEQUENCE [LARGE SCALE GENOMIC DNA]</scope>
    <source>
        <strain evidence="1 2">D3b</strain>
    </source>
</reference>
<dbReference type="Proteomes" id="UP001525961">
    <property type="component" value="Unassembled WGS sequence"/>
</dbReference>
<accession>A0ABT2NEG6</accession>
<comment type="caution">
    <text evidence="1">The sequence shown here is derived from an EMBL/GenBank/DDBJ whole genome shotgun (WGS) entry which is preliminary data.</text>
</comment>
<organism evidence="1 2">
    <name type="scientific">Laspinema olomoucense D3b</name>
    <dbReference type="NCBI Taxonomy" id="2953688"/>
    <lineage>
        <taxon>Bacteria</taxon>
        <taxon>Bacillati</taxon>
        <taxon>Cyanobacteriota</taxon>
        <taxon>Cyanophyceae</taxon>
        <taxon>Oscillatoriophycideae</taxon>
        <taxon>Oscillatoriales</taxon>
        <taxon>Laspinemataceae</taxon>
        <taxon>Laspinema</taxon>
        <taxon>Laspinema olomoucense</taxon>
    </lineage>
</organism>
<proteinExistence type="predicted"/>
<keyword evidence="2" id="KW-1185">Reference proteome</keyword>
<name>A0ABT2NEG6_9CYAN</name>
<protein>
    <submittedName>
        <fullName evidence="1">Uncharacterized protein</fullName>
    </submittedName>
</protein>
<evidence type="ECO:0000313" key="1">
    <source>
        <dbReference type="EMBL" id="MCT7981098.1"/>
    </source>
</evidence>
<gene>
    <name evidence="1" type="ORF">NG792_25550</name>
</gene>